<dbReference type="AlphaFoldDB" id="A0A2A6CS27"/>
<sequence length="179" mass="20049">MCKKRQQKCPESLDSSSSENESSPFVHSHFFYRQRTVPSSHPPSSNHVWRAYLDRMLENSQGQEAYEALSNVKRNPTFEKSTVDSLLASAIYSLSLNIGDGKERMDKLIEGFELAKSAFEKDPKSANAALLVGFLSECATTTFEQMKYGAQFKVPSTVDMGDFGECAVPVYVRELTIDQ</sequence>
<name>A0A2A6CS27_PRIPA</name>
<proteinExistence type="predicted"/>
<organism evidence="2 3">
    <name type="scientific">Pristionchus pacificus</name>
    <name type="common">Parasitic nematode worm</name>
    <dbReference type="NCBI Taxonomy" id="54126"/>
    <lineage>
        <taxon>Eukaryota</taxon>
        <taxon>Metazoa</taxon>
        <taxon>Ecdysozoa</taxon>
        <taxon>Nematoda</taxon>
        <taxon>Chromadorea</taxon>
        <taxon>Rhabditida</taxon>
        <taxon>Rhabditina</taxon>
        <taxon>Diplogasteromorpha</taxon>
        <taxon>Diplogasteroidea</taxon>
        <taxon>Neodiplogasteridae</taxon>
        <taxon>Pristionchus</taxon>
    </lineage>
</organism>
<dbReference type="Proteomes" id="UP000005239">
    <property type="component" value="Unassembled WGS sequence"/>
</dbReference>
<protein>
    <submittedName>
        <fullName evidence="2">Uncharacterized protein</fullName>
    </submittedName>
</protein>
<dbReference type="EnsemblMetazoa" id="PPA37750.1">
    <property type="protein sequence ID" value="PPA37750.1"/>
    <property type="gene ID" value="WBGene00276119"/>
</dbReference>
<reference evidence="3" key="1">
    <citation type="journal article" date="2008" name="Nat. Genet.">
        <title>The Pristionchus pacificus genome provides a unique perspective on nematode lifestyle and parasitism.</title>
        <authorList>
            <person name="Dieterich C."/>
            <person name="Clifton S.W."/>
            <person name="Schuster L.N."/>
            <person name="Chinwalla A."/>
            <person name="Delehaunty K."/>
            <person name="Dinkelacker I."/>
            <person name="Fulton L."/>
            <person name="Fulton R."/>
            <person name="Godfrey J."/>
            <person name="Minx P."/>
            <person name="Mitreva M."/>
            <person name="Roeseler W."/>
            <person name="Tian H."/>
            <person name="Witte H."/>
            <person name="Yang S.P."/>
            <person name="Wilson R.K."/>
            <person name="Sommer R.J."/>
        </authorList>
    </citation>
    <scope>NUCLEOTIDE SEQUENCE [LARGE SCALE GENOMIC DNA]</scope>
    <source>
        <strain evidence="3">PS312</strain>
    </source>
</reference>
<feature type="region of interest" description="Disordered" evidence="1">
    <location>
        <begin position="1"/>
        <end position="22"/>
    </location>
</feature>
<evidence type="ECO:0000313" key="2">
    <source>
        <dbReference type="EnsemblMetazoa" id="PPA37750.1"/>
    </source>
</evidence>
<accession>A0A8R1UPY1</accession>
<keyword evidence="3" id="KW-1185">Reference proteome</keyword>
<gene>
    <name evidence="2" type="primary">WBGene00276119</name>
</gene>
<evidence type="ECO:0000313" key="3">
    <source>
        <dbReference type="Proteomes" id="UP000005239"/>
    </source>
</evidence>
<reference evidence="2" key="2">
    <citation type="submission" date="2022-06" db="UniProtKB">
        <authorList>
            <consortium name="EnsemblMetazoa"/>
        </authorList>
    </citation>
    <scope>IDENTIFICATION</scope>
    <source>
        <strain evidence="2">PS312</strain>
    </source>
</reference>
<accession>A0A2A6CS27</accession>
<evidence type="ECO:0000256" key="1">
    <source>
        <dbReference type="SAM" id="MobiDB-lite"/>
    </source>
</evidence>
<feature type="compositionally biased region" description="Low complexity" evidence="1">
    <location>
        <begin position="12"/>
        <end position="22"/>
    </location>
</feature>